<name>A0A8A1LF82_AJEC8</name>
<evidence type="ECO:0000313" key="3">
    <source>
        <dbReference type="Proteomes" id="UP000663419"/>
    </source>
</evidence>
<organism evidence="2 3">
    <name type="scientific">Ajellomyces capsulatus (strain H88)</name>
    <name type="common">Darling's disease fungus</name>
    <name type="synonym">Histoplasma capsulatum</name>
    <dbReference type="NCBI Taxonomy" id="544711"/>
    <lineage>
        <taxon>Eukaryota</taxon>
        <taxon>Fungi</taxon>
        <taxon>Dikarya</taxon>
        <taxon>Ascomycota</taxon>
        <taxon>Pezizomycotina</taxon>
        <taxon>Eurotiomycetes</taxon>
        <taxon>Eurotiomycetidae</taxon>
        <taxon>Onygenales</taxon>
        <taxon>Ajellomycetaceae</taxon>
        <taxon>Histoplasma</taxon>
    </lineage>
</organism>
<keyword evidence="1" id="KW-1133">Transmembrane helix</keyword>
<dbReference type="AlphaFoldDB" id="A0A8A1LF82"/>
<gene>
    <name evidence="2" type="ORF">I7I53_08202</name>
</gene>
<evidence type="ECO:0000256" key="1">
    <source>
        <dbReference type="SAM" id="Phobius"/>
    </source>
</evidence>
<sequence>MPDFQLLALEYFFFFFSFSYSPWISLFTGSMLDRVVMAESDRCEEMVIRGKKRRGWNFIKVWKEGPKLINPS</sequence>
<feature type="transmembrane region" description="Helical" evidence="1">
    <location>
        <begin position="12"/>
        <end position="32"/>
    </location>
</feature>
<accession>A0A8A1LF82</accession>
<proteinExistence type="predicted"/>
<protein>
    <submittedName>
        <fullName evidence="2">Uncharacterized protein</fullName>
    </submittedName>
</protein>
<dbReference type="Proteomes" id="UP000663419">
    <property type="component" value="Chromosome 2"/>
</dbReference>
<dbReference type="EMBL" id="CP069103">
    <property type="protein sequence ID" value="QSS52531.1"/>
    <property type="molecule type" value="Genomic_DNA"/>
</dbReference>
<dbReference type="VEuPathDB" id="FungiDB:I7I53_08202"/>
<keyword evidence="1" id="KW-0472">Membrane</keyword>
<reference evidence="2" key="1">
    <citation type="submission" date="2021-01" db="EMBL/GenBank/DDBJ databases">
        <title>Chromosome-level genome assembly of a human fungal pathogen reveals clustering of transcriptionally co-regulated genes.</title>
        <authorList>
            <person name="Voorhies M."/>
            <person name="Cohen S."/>
            <person name="Shea T.P."/>
            <person name="Petrus S."/>
            <person name="Munoz J.F."/>
            <person name="Poplawski S."/>
            <person name="Goldman W.E."/>
            <person name="Michael T."/>
            <person name="Cuomo C.A."/>
            <person name="Sil A."/>
            <person name="Beyhan S."/>
        </authorList>
    </citation>
    <scope>NUCLEOTIDE SEQUENCE</scope>
    <source>
        <strain evidence="2">H88</strain>
    </source>
</reference>
<evidence type="ECO:0000313" key="2">
    <source>
        <dbReference type="EMBL" id="QSS52531.1"/>
    </source>
</evidence>
<keyword evidence="1" id="KW-0812">Transmembrane</keyword>